<dbReference type="STRING" id="1193518.BN13_1280006"/>
<reference evidence="1 2" key="1">
    <citation type="journal article" date="2013" name="ISME J.">
        <title>A metabolic model for members of the genus Tetrasphaera involved in enhanced biological phosphorus removal.</title>
        <authorList>
            <person name="Kristiansen R."/>
            <person name="Nguyen H.T.T."/>
            <person name="Saunders A.M."/>
            <person name="Nielsen J.L."/>
            <person name="Wimmer R."/>
            <person name="Le V.Q."/>
            <person name="McIlroy S.J."/>
            <person name="Petrovski S."/>
            <person name="Seviour R.J."/>
            <person name="Calteau A."/>
            <person name="Nielsen K.L."/>
            <person name="Nielsen P.H."/>
        </authorList>
    </citation>
    <scope>NUCLEOTIDE SEQUENCE [LARGE SCALE GENOMIC DNA]</scope>
    <source>
        <strain evidence="1 2">Ben 74</strain>
    </source>
</reference>
<comment type="caution">
    <text evidence="1">The sequence shown here is derived from an EMBL/GenBank/DDBJ whole genome shotgun (WGS) entry which is preliminary data.</text>
</comment>
<organism evidence="1 2">
    <name type="scientific">Nostocoides jenkinsii Ben 74</name>
    <dbReference type="NCBI Taxonomy" id="1193518"/>
    <lineage>
        <taxon>Bacteria</taxon>
        <taxon>Bacillati</taxon>
        <taxon>Actinomycetota</taxon>
        <taxon>Actinomycetes</taxon>
        <taxon>Micrococcales</taxon>
        <taxon>Intrasporangiaceae</taxon>
        <taxon>Nostocoides</taxon>
    </lineage>
</organism>
<name>A0A077M5L8_9MICO</name>
<sequence>MAGLAFPPRPRGEVAELLDPAILRLSKYAEVKTIGRRSGLARCTTVCFAWSDGAIYVLAHRGSDGRPGQWLRNVCAAGSAVVSIGGLDLNVTVDTAQDEHLARALVIGLLRHKYGGHAVTSWHPSTGAVPVRLVVDRVAEAPKDAVALAESGTS</sequence>
<dbReference type="EMBL" id="CAJC01000033">
    <property type="protein sequence ID" value="CCI51844.1"/>
    <property type="molecule type" value="Genomic_DNA"/>
</dbReference>
<dbReference type="OrthoDB" id="5186446at2"/>
<proteinExistence type="predicted"/>
<accession>A0A077M5L8</accession>
<dbReference type="Gene3D" id="2.30.110.10">
    <property type="entry name" value="Electron Transport, Fmn-binding Protein, Chain A"/>
    <property type="match status" value="1"/>
</dbReference>
<evidence type="ECO:0000313" key="1">
    <source>
        <dbReference type="EMBL" id="CCI51844.1"/>
    </source>
</evidence>
<keyword evidence="2" id="KW-1185">Reference proteome</keyword>
<protein>
    <recommendedName>
        <fullName evidence="3">Nitroreductase family deazaflavin-dependent oxidoreductase</fullName>
    </recommendedName>
</protein>
<dbReference type="InterPro" id="IPR004378">
    <property type="entry name" value="F420H2_quin_Rdtase"/>
</dbReference>
<dbReference type="InterPro" id="IPR012349">
    <property type="entry name" value="Split_barrel_FMN-bd"/>
</dbReference>
<gene>
    <name evidence="1" type="ORF">BN13_1280006</name>
</gene>
<dbReference type="GO" id="GO:0016491">
    <property type="term" value="F:oxidoreductase activity"/>
    <property type="evidence" value="ECO:0007669"/>
    <property type="project" value="InterPro"/>
</dbReference>
<dbReference type="Proteomes" id="UP000035720">
    <property type="component" value="Unassembled WGS sequence"/>
</dbReference>
<dbReference type="Pfam" id="PF04075">
    <property type="entry name" value="F420H2_quin_red"/>
    <property type="match status" value="1"/>
</dbReference>
<evidence type="ECO:0008006" key="3">
    <source>
        <dbReference type="Google" id="ProtNLM"/>
    </source>
</evidence>
<dbReference type="AlphaFoldDB" id="A0A077M5L8"/>
<evidence type="ECO:0000313" key="2">
    <source>
        <dbReference type="Proteomes" id="UP000035720"/>
    </source>
</evidence>